<accession>A0A7L1K5J3</accession>
<dbReference type="OrthoDB" id="567787at2759"/>
<keyword evidence="2" id="KW-1185">Reference proteome</keyword>
<comment type="caution">
    <text evidence="1">The sequence shown here is derived from an EMBL/GenBank/DDBJ whole genome shotgun (WGS) entry which is preliminary data.</text>
</comment>
<dbReference type="Proteomes" id="UP000525416">
    <property type="component" value="Unassembled WGS sequence"/>
</dbReference>
<gene>
    <name evidence="1" type="primary">Maats1_1</name>
    <name evidence="1" type="ORF">RYNNIG_R15371</name>
</gene>
<proteinExistence type="predicted"/>
<dbReference type="InterPro" id="IPR026720">
    <property type="entry name" value="CFAP91"/>
</dbReference>
<dbReference type="PANTHER" id="PTHR22455">
    <property type="entry name" value="CILIA- AND FLAGELLA-ASSOCIATED PROTEIN 91"/>
    <property type="match status" value="1"/>
</dbReference>
<dbReference type="EMBL" id="VXBH01006441">
    <property type="protein sequence ID" value="NXN57396.1"/>
    <property type="molecule type" value="Genomic_DNA"/>
</dbReference>
<reference evidence="1 2" key="1">
    <citation type="submission" date="2019-09" db="EMBL/GenBank/DDBJ databases">
        <title>Bird 10,000 Genomes (B10K) Project - Family phase.</title>
        <authorList>
            <person name="Zhang G."/>
        </authorList>
    </citation>
    <scope>NUCLEOTIDE SEQUENCE [LARGE SCALE GENOMIC DNA]</scope>
    <source>
        <strain evidence="1">B10K-DU-002-16</strain>
        <tissue evidence="1">Muscle</tissue>
    </source>
</reference>
<feature type="non-terminal residue" evidence="1">
    <location>
        <position position="163"/>
    </location>
</feature>
<feature type="non-terminal residue" evidence="1">
    <location>
        <position position="1"/>
    </location>
</feature>
<name>A0A7L1K5J3_RYNNI</name>
<dbReference type="PANTHER" id="PTHR22455:SF10">
    <property type="entry name" value="CILIA- AND FLAGELLA-ASSOCIATED PROTEIN 91"/>
    <property type="match status" value="1"/>
</dbReference>
<protein>
    <submittedName>
        <fullName evidence="1">CFA91 protein</fullName>
    </submittedName>
</protein>
<organism evidence="1 2">
    <name type="scientific">Rynchops niger</name>
    <name type="common">Black skimmer</name>
    <dbReference type="NCBI Taxonomy" id="227184"/>
    <lineage>
        <taxon>Eukaryota</taxon>
        <taxon>Metazoa</taxon>
        <taxon>Chordata</taxon>
        <taxon>Craniata</taxon>
        <taxon>Vertebrata</taxon>
        <taxon>Euteleostomi</taxon>
        <taxon>Archelosauria</taxon>
        <taxon>Archosauria</taxon>
        <taxon>Dinosauria</taxon>
        <taxon>Saurischia</taxon>
        <taxon>Theropoda</taxon>
        <taxon>Coelurosauria</taxon>
        <taxon>Aves</taxon>
        <taxon>Neognathae</taxon>
        <taxon>Neoaves</taxon>
        <taxon>Charadriiformes</taxon>
        <taxon>Laridae</taxon>
        <taxon>Rynchops</taxon>
    </lineage>
</organism>
<dbReference type="AlphaFoldDB" id="A0A7L1K5J3"/>
<evidence type="ECO:0000313" key="1">
    <source>
        <dbReference type="EMBL" id="NXN57396.1"/>
    </source>
</evidence>
<sequence length="163" mass="19799">MLDFLSKELVRLQEERKIHAFVMLAERQRRMREAEESGQRQVEERRRQEEDEIFKQAREGDWWDCEWFVVKMHQSTIESYLEDIILSSVENTAEEQAREEIQRMAVEINDIAYEMESRYVIKWHIRGCLQQFRTCLTICICGYVYNRRHEKGRAILFMITSLV</sequence>
<evidence type="ECO:0000313" key="2">
    <source>
        <dbReference type="Proteomes" id="UP000525416"/>
    </source>
</evidence>